<dbReference type="GO" id="GO:0032991">
    <property type="term" value="C:protein-containing complex"/>
    <property type="evidence" value="ECO:0007669"/>
    <property type="project" value="UniProtKB-ARBA"/>
</dbReference>
<feature type="domain" description="VWFA" evidence="1">
    <location>
        <begin position="271"/>
        <end position="467"/>
    </location>
</feature>
<dbReference type="InterPro" id="IPR036465">
    <property type="entry name" value="vWFA_dom_sf"/>
</dbReference>
<dbReference type="InterPro" id="IPR002035">
    <property type="entry name" value="VWF_A"/>
</dbReference>
<accession>A0A5N5SZ11</accession>
<dbReference type="OrthoDB" id="687730at2759"/>
<dbReference type="PROSITE" id="PS50234">
    <property type="entry name" value="VWFA"/>
    <property type="match status" value="1"/>
</dbReference>
<evidence type="ECO:0000259" key="1">
    <source>
        <dbReference type="PROSITE" id="PS50234"/>
    </source>
</evidence>
<keyword evidence="3" id="KW-1185">Reference proteome</keyword>
<evidence type="ECO:0000313" key="2">
    <source>
        <dbReference type="EMBL" id="KAB7499451.1"/>
    </source>
</evidence>
<proteinExistence type="predicted"/>
<dbReference type="InterPro" id="IPR013642">
    <property type="entry name" value="CLCA_N"/>
</dbReference>
<dbReference type="CDD" id="cd00198">
    <property type="entry name" value="vWFA"/>
    <property type="match status" value="1"/>
</dbReference>
<name>A0A5N5SZ11_9CRUS</name>
<comment type="caution">
    <text evidence="2">The sequence shown here is derived from an EMBL/GenBank/DDBJ whole genome shotgun (WGS) entry which is preliminary data.</text>
</comment>
<dbReference type="SUPFAM" id="SSF53300">
    <property type="entry name" value="vWA-like"/>
    <property type="match status" value="1"/>
</dbReference>
<dbReference type="EMBL" id="SEYY01018328">
    <property type="protein sequence ID" value="KAB7499451.1"/>
    <property type="molecule type" value="Genomic_DNA"/>
</dbReference>
<sequence length="710" mass="78574">MACINWGYGDGRGWRLSSCLHKLGKNWRIKIKGGGGGSIRGAVRLSSFGLNIVIYLVVLSRFSTLLWESTKGRASVREVTVSLPKSWRTNDVTCSLLEPLETKAPPLSPHISIGTPHPLFGTRPWTQQSQGCGRPGDFIQMGADILRAVSNESHSHTARQLLTEWVKFRWGVFDENGHEGDPLYPAYYRDPVLKDLRPNRCYGLHEQNLPFCDSKNHVPEAPTKHNALCMGRPAWDIIQQSEDFADGKNQPSNETILHEPIYRYVQESSPRFILVVEDTAVMNMQRRWEFVRKAVRRITVYDIPDGTYIGLVVFNSVANTVAPLSKIDSISDVRQRIGSSLPRNPSTAPESHKCVLCGLQEALRVLNNDPLGATGANIILVTTGAGTATHHQMDEMVRMVQNSGVKVIPIIYPLTEKPGTTSSSAADNLEPLIRSSGGNEGRMFTIVDEGVGNDSKVSMMIALMDALLAAIQIPGTTESPGTPVIIHSEAFPGGISSMSTGSFNLDDSLGPSARFSVYYYDLNHVGNTIQLTTPSGSIMASVNMQEEDGDANVIFVNIPKAERGLWKYKVENRADSHQGLHIQVTAFENPKRKISVKLWTNAVEPLKLPDPSHPVILYAEVKDDEVAVIGAQVRAKLQRLGTNATRYPYEPLYINLFDNGYSTGNSPSNTLKLLHFIIDIVMIEKFLVTKLTFEKLTSDNPFFSPLNFKY</sequence>
<dbReference type="Gene3D" id="3.40.50.410">
    <property type="entry name" value="von Willebrand factor, type A domain"/>
    <property type="match status" value="1"/>
</dbReference>
<reference evidence="2 3" key="1">
    <citation type="journal article" date="2019" name="PLoS Biol.">
        <title>Sex chromosomes control vertical transmission of feminizing Wolbachia symbionts in an isopod.</title>
        <authorList>
            <person name="Becking T."/>
            <person name="Chebbi M.A."/>
            <person name="Giraud I."/>
            <person name="Moumen B."/>
            <person name="Laverre T."/>
            <person name="Caubet Y."/>
            <person name="Peccoud J."/>
            <person name="Gilbert C."/>
            <person name="Cordaux R."/>
        </authorList>
    </citation>
    <scope>NUCLEOTIDE SEQUENCE [LARGE SCALE GENOMIC DNA]</scope>
    <source>
        <strain evidence="2">ANa2</strain>
        <tissue evidence="2">Whole body excluding digestive tract and cuticle</tissue>
    </source>
</reference>
<dbReference type="Proteomes" id="UP000326759">
    <property type="component" value="Unassembled WGS sequence"/>
</dbReference>
<gene>
    <name evidence="2" type="primary">CLCA4</name>
    <name evidence="2" type="ORF">Anas_08249</name>
</gene>
<dbReference type="AlphaFoldDB" id="A0A5N5SZ11"/>
<dbReference type="Pfam" id="PF00092">
    <property type="entry name" value="VWA"/>
    <property type="match status" value="1"/>
</dbReference>
<protein>
    <submittedName>
        <fullName evidence="2">Calcium-activated chloride channel regulator 4</fullName>
    </submittedName>
</protein>
<evidence type="ECO:0000313" key="3">
    <source>
        <dbReference type="Proteomes" id="UP000326759"/>
    </source>
</evidence>
<organism evidence="2 3">
    <name type="scientific">Armadillidium nasatum</name>
    <dbReference type="NCBI Taxonomy" id="96803"/>
    <lineage>
        <taxon>Eukaryota</taxon>
        <taxon>Metazoa</taxon>
        <taxon>Ecdysozoa</taxon>
        <taxon>Arthropoda</taxon>
        <taxon>Crustacea</taxon>
        <taxon>Multicrustacea</taxon>
        <taxon>Malacostraca</taxon>
        <taxon>Eumalacostraca</taxon>
        <taxon>Peracarida</taxon>
        <taxon>Isopoda</taxon>
        <taxon>Oniscidea</taxon>
        <taxon>Crinocheta</taxon>
        <taxon>Armadillidiidae</taxon>
        <taxon>Armadillidium</taxon>
    </lineage>
</organism>
<dbReference type="Pfam" id="PF08434">
    <property type="entry name" value="CLCA"/>
    <property type="match status" value="2"/>
</dbReference>